<dbReference type="AlphaFoldDB" id="A0A0H3MSK9"/>
<dbReference type="SUPFAM" id="SSF55961">
    <property type="entry name" value="Bet v1-like"/>
    <property type="match status" value="1"/>
</dbReference>
<protein>
    <recommendedName>
        <fullName evidence="1">Coenzyme Q-binding protein COQ10 START domain-containing protein</fullName>
    </recommendedName>
</protein>
<dbReference type="Proteomes" id="UP000006900">
    <property type="component" value="Chromosome"/>
</dbReference>
<dbReference type="Pfam" id="PF03364">
    <property type="entry name" value="Polyketide_cyc"/>
    <property type="match status" value="1"/>
</dbReference>
<dbReference type="Gene3D" id="3.30.530.20">
    <property type="match status" value="1"/>
</dbReference>
<name>A0A0H3MSK9_MYCLB</name>
<dbReference type="InterPro" id="IPR005031">
    <property type="entry name" value="COQ10_START"/>
</dbReference>
<evidence type="ECO:0000313" key="3">
    <source>
        <dbReference type="Proteomes" id="UP000006900"/>
    </source>
</evidence>
<sequence length="156" mass="17041">MGSVPGYASPMPVMSKTVEVRATAASIMAIVTDFEAYPQWNDGVKGVWVLARYDDGRPSQLRLDTEIQGTKCTYIQAVYYPATNQIQTIMQQGDLFTKQEQLFSAVEIGAASLLTVDIDVESSMPVPAPMVKALLNNVLDNLAENLKLRAEQLAAN</sequence>
<gene>
    <name evidence="2" type="ordered locus">MLBr02629</name>
</gene>
<proteinExistence type="predicted"/>
<dbReference type="PANTHER" id="PTHR39683:SF4">
    <property type="entry name" value="COENZYME Q-BINDING PROTEIN COQ10 START DOMAIN-CONTAINING PROTEIN"/>
    <property type="match status" value="1"/>
</dbReference>
<dbReference type="InterPro" id="IPR023393">
    <property type="entry name" value="START-like_dom_sf"/>
</dbReference>
<evidence type="ECO:0000313" key="2">
    <source>
        <dbReference type="EMBL" id="CAR72729.1"/>
    </source>
</evidence>
<evidence type="ECO:0000259" key="1">
    <source>
        <dbReference type="Pfam" id="PF03364"/>
    </source>
</evidence>
<dbReference type="CDD" id="cd07819">
    <property type="entry name" value="SRPBCC_2"/>
    <property type="match status" value="1"/>
</dbReference>
<organism evidence="2 3">
    <name type="scientific">Mycobacterium leprae (strain Br4923)</name>
    <dbReference type="NCBI Taxonomy" id="561304"/>
    <lineage>
        <taxon>Bacteria</taxon>
        <taxon>Bacillati</taxon>
        <taxon>Actinomycetota</taxon>
        <taxon>Actinomycetes</taxon>
        <taxon>Mycobacteriales</taxon>
        <taxon>Mycobacteriaceae</taxon>
        <taxon>Mycobacterium</taxon>
    </lineage>
</organism>
<dbReference type="KEGG" id="mlb:MLBr02629"/>
<dbReference type="HOGENOM" id="CLU_1711191_0_0_11"/>
<dbReference type="PANTHER" id="PTHR39683">
    <property type="entry name" value="CONSERVED PROTEIN TB16.3"/>
    <property type="match status" value="1"/>
</dbReference>
<reference evidence="2 3" key="1">
    <citation type="journal article" date="2009" name="Nat. Genet.">
        <title>Comparative genomic and phylogeographic analysis of Mycobacterium leprae.</title>
        <authorList>
            <person name="Monot M."/>
            <person name="Honore N."/>
            <person name="Garnier T."/>
            <person name="Zidane N."/>
            <person name="Sherafi D."/>
            <person name="Paniz-Mondolfi A."/>
            <person name="Matsuoka M."/>
            <person name="Taylor G.M."/>
            <person name="Donoghue H.D."/>
            <person name="Bouwman A."/>
            <person name="Mays S."/>
            <person name="Watson C."/>
            <person name="Lockwood D."/>
            <person name="Khamispour A."/>
            <person name="Dowlati Y."/>
            <person name="Jianping S."/>
            <person name="Rea T.H."/>
            <person name="Vera-Cabrera L."/>
            <person name="Stefani M.M."/>
            <person name="Banu S."/>
            <person name="Macdonald M."/>
            <person name="Sapkota B.R."/>
            <person name="Spencer J.S."/>
            <person name="Thomas J."/>
            <person name="Harshman K."/>
            <person name="Singh P."/>
            <person name="Busso P."/>
            <person name="Gattiker A."/>
            <person name="Rougemont J."/>
            <person name="Brennan P.J."/>
            <person name="Cole S.T."/>
        </authorList>
    </citation>
    <scope>NUCLEOTIDE SEQUENCE [LARGE SCALE GENOMIC DNA]</scope>
    <source>
        <strain evidence="3">Br4923</strain>
    </source>
</reference>
<dbReference type="EMBL" id="FM211192">
    <property type="protein sequence ID" value="CAR72729.1"/>
    <property type="molecule type" value="Genomic_DNA"/>
</dbReference>
<accession>A0A0H3MSK9</accession>
<feature type="domain" description="Coenzyme Q-binding protein COQ10 START" evidence="1">
    <location>
        <begin position="20"/>
        <end position="147"/>
    </location>
</feature>